<dbReference type="PROSITE" id="PS00678">
    <property type="entry name" value="WD_REPEATS_1"/>
    <property type="match status" value="2"/>
</dbReference>
<reference evidence="9" key="1">
    <citation type="journal article" date="2021" name="Open Biol.">
        <title>Shared evolutionary footprints suggest mitochondrial oxidative damage underlies multiple complex I losses in fungi.</title>
        <authorList>
            <person name="Schikora-Tamarit M.A."/>
            <person name="Marcet-Houben M."/>
            <person name="Nosek J."/>
            <person name="Gabaldon T."/>
        </authorList>
    </citation>
    <scope>NUCLEOTIDE SEQUENCE</scope>
    <source>
        <strain evidence="9">CBS2887</strain>
    </source>
</reference>
<dbReference type="InterPro" id="IPR015943">
    <property type="entry name" value="WD40/YVTN_repeat-like_dom_sf"/>
</dbReference>
<protein>
    <recommendedName>
        <fullName evidence="8">Histone-binding protein RBBP4-like N-terminal domain-containing protein</fullName>
    </recommendedName>
</protein>
<comment type="subcellular location">
    <subcellularLocation>
        <location evidence="1">Nucleus</location>
    </subcellularLocation>
</comment>
<evidence type="ECO:0000313" key="9">
    <source>
        <dbReference type="EMBL" id="KAH3681269.1"/>
    </source>
</evidence>
<dbReference type="SMART" id="SM00320">
    <property type="entry name" value="WD40"/>
    <property type="match status" value="6"/>
</dbReference>
<evidence type="ECO:0000256" key="1">
    <source>
        <dbReference type="ARBA" id="ARBA00004123"/>
    </source>
</evidence>
<dbReference type="Proteomes" id="UP000774326">
    <property type="component" value="Unassembled WGS sequence"/>
</dbReference>
<keyword evidence="2 6" id="KW-0853">WD repeat</keyword>
<feature type="domain" description="Histone-binding protein RBBP4-like N-terminal" evidence="8">
    <location>
        <begin position="33"/>
        <end position="103"/>
    </location>
</feature>
<feature type="repeat" description="WD" evidence="6">
    <location>
        <begin position="173"/>
        <end position="215"/>
    </location>
</feature>
<evidence type="ECO:0000256" key="5">
    <source>
        <dbReference type="ARBA" id="ARBA00023242"/>
    </source>
</evidence>
<feature type="repeat" description="WD" evidence="6">
    <location>
        <begin position="303"/>
        <end position="338"/>
    </location>
</feature>
<comment type="caution">
    <text evidence="9">The sequence shown here is derived from an EMBL/GenBank/DDBJ whole genome shotgun (WGS) entry which is preliminary data.</text>
</comment>
<evidence type="ECO:0000256" key="7">
    <source>
        <dbReference type="SAM" id="MobiDB-lite"/>
    </source>
</evidence>
<evidence type="ECO:0000256" key="2">
    <source>
        <dbReference type="ARBA" id="ARBA00022574"/>
    </source>
</evidence>
<dbReference type="InterPro" id="IPR020472">
    <property type="entry name" value="WD40_PAC1"/>
</dbReference>
<accession>A0A9P8Q1X8</accession>
<evidence type="ECO:0000259" key="8">
    <source>
        <dbReference type="Pfam" id="PF12265"/>
    </source>
</evidence>
<feature type="repeat" description="WD" evidence="6">
    <location>
        <begin position="360"/>
        <end position="397"/>
    </location>
</feature>
<dbReference type="PRINTS" id="PR00320">
    <property type="entry name" value="GPROTEINBRPT"/>
</dbReference>
<dbReference type="GO" id="GO:0005634">
    <property type="term" value="C:nucleus"/>
    <property type="evidence" value="ECO:0007669"/>
    <property type="project" value="UniProtKB-SubCell"/>
</dbReference>
<keyword evidence="5" id="KW-0539">Nucleus</keyword>
<dbReference type="PANTHER" id="PTHR22850">
    <property type="entry name" value="WD40 REPEAT FAMILY"/>
    <property type="match status" value="1"/>
</dbReference>
<dbReference type="Gene3D" id="2.130.10.10">
    <property type="entry name" value="YVTN repeat-like/Quinoprotein amine dehydrogenase"/>
    <property type="match status" value="1"/>
</dbReference>
<proteinExistence type="predicted"/>
<evidence type="ECO:0000256" key="3">
    <source>
        <dbReference type="ARBA" id="ARBA00022737"/>
    </source>
</evidence>
<evidence type="ECO:0000313" key="10">
    <source>
        <dbReference type="Proteomes" id="UP000774326"/>
    </source>
</evidence>
<dbReference type="Pfam" id="PF12265">
    <property type="entry name" value="CAF1C_H4-bd"/>
    <property type="match status" value="1"/>
</dbReference>
<feature type="region of interest" description="Disordered" evidence="7">
    <location>
        <begin position="1"/>
        <end position="20"/>
    </location>
</feature>
<keyword evidence="4" id="KW-0156">Chromatin regulator</keyword>
<dbReference type="EMBL" id="JAEUBG010004506">
    <property type="protein sequence ID" value="KAH3681269.1"/>
    <property type="molecule type" value="Genomic_DNA"/>
</dbReference>
<organism evidence="9 10">
    <name type="scientific">Wickerhamomyces pijperi</name>
    <name type="common">Yeast</name>
    <name type="synonym">Pichia pijperi</name>
    <dbReference type="NCBI Taxonomy" id="599730"/>
    <lineage>
        <taxon>Eukaryota</taxon>
        <taxon>Fungi</taxon>
        <taxon>Dikarya</taxon>
        <taxon>Ascomycota</taxon>
        <taxon>Saccharomycotina</taxon>
        <taxon>Saccharomycetes</taxon>
        <taxon>Phaffomycetales</taxon>
        <taxon>Wickerhamomycetaceae</taxon>
        <taxon>Wickerhamomyces</taxon>
    </lineage>
</organism>
<evidence type="ECO:0000256" key="6">
    <source>
        <dbReference type="PROSITE-ProRule" id="PRU00221"/>
    </source>
</evidence>
<name>A0A9P8Q1X8_WICPI</name>
<dbReference type="InterPro" id="IPR001680">
    <property type="entry name" value="WD40_rpt"/>
</dbReference>
<keyword evidence="3" id="KW-0677">Repeat</keyword>
<dbReference type="Pfam" id="PF00400">
    <property type="entry name" value="WD40"/>
    <property type="match status" value="3"/>
</dbReference>
<dbReference type="InterPro" id="IPR019775">
    <property type="entry name" value="WD40_repeat_CS"/>
</dbReference>
<dbReference type="InterPro" id="IPR050459">
    <property type="entry name" value="WD_repeat_RBAP46/RBAP48/MSI1"/>
</dbReference>
<keyword evidence="10" id="KW-1185">Reference proteome</keyword>
<gene>
    <name evidence="9" type="ORF">WICPIJ_007774</name>
</gene>
<reference evidence="9" key="2">
    <citation type="submission" date="2021-01" db="EMBL/GenBank/DDBJ databases">
        <authorList>
            <person name="Schikora-Tamarit M.A."/>
        </authorList>
    </citation>
    <scope>NUCLEOTIDE SEQUENCE</scope>
    <source>
        <strain evidence="9">CBS2887</strain>
    </source>
</reference>
<dbReference type="PROSITE" id="PS50082">
    <property type="entry name" value="WD_REPEATS_2"/>
    <property type="match status" value="3"/>
</dbReference>
<dbReference type="InterPro" id="IPR036322">
    <property type="entry name" value="WD40_repeat_dom_sf"/>
</dbReference>
<dbReference type="OrthoDB" id="427795at2759"/>
<dbReference type="AlphaFoldDB" id="A0A9P8Q1X8"/>
<dbReference type="InterPro" id="IPR022052">
    <property type="entry name" value="Histone-bd_RBBP4-like_N"/>
</dbReference>
<sequence length="416" mass="46881">MSKVRFNEDTINQTTTTTVGEDQPVEKEISIKEEYQLWRKNCHLMYGFVSETGLTWPSLTIQWLPTSISSDSSSSGFKQRLLLGTNTSGSDTDYLKIAETVLPSGLVTEDDSEDRTIQGKNARLRVTKKFKNDSEVNRARYDPFNAKRVATINGNGDVHLYNIDNKEEAPIVLKQHTENGYGLSWNPSIEDYLLTASDDKTVAFWDVKNTNTPVKVYDDHKDIVNEVQWHKKNQNIFGSVSDDNTFRLYDIRDHKLKSDIARDSAINTLAFSPFSENLYALGLANSNIELFDMRNPSTTLHTIMGHSDAITCLDWSPHADSLLASGSADRRVLLWDISKIGMEQVQEDDEDGSPELFMMHAGHTAPVTDLSWNPEVKYLIGTVAEDNIVNLWKVDDGLVGEIEGWVDEEDGYEGLE</sequence>
<dbReference type="GO" id="GO:0006325">
    <property type="term" value="P:chromatin organization"/>
    <property type="evidence" value="ECO:0007669"/>
    <property type="project" value="UniProtKB-KW"/>
</dbReference>
<dbReference type="SUPFAM" id="SSF50978">
    <property type="entry name" value="WD40 repeat-like"/>
    <property type="match status" value="1"/>
</dbReference>
<evidence type="ECO:0000256" key="4">
    <source>
        <dbReference type="ARBA" id="ARBA00022853"/>
    </source>
</evidence>
<dbReference type="PROSITE" id="PS50294">
    <property type="entry name" value="WD_REPEATS_REGION"/>
    <property type="match status" value="3"/>
</dbReference>